<accession>A0A0K2TQM4</accession>
<name>A0A0K2TQM4_LEPSM</name>
<dbReference type="EMBL" id="HACA01010330">
    <property type="protein sequence ID" value="CDW27691.1"/>
    <property type="molecule type" value="Transcribed_RNA"/>
</dbReference>
<reference evidence="1" key="1">
    <citation type="submission" date="2014-05" db="EMBL/GenBank/DDBJ databases">
        <authorList>
            <person name="Chronopoulou M."/>
        </authorList>
    </citation>
    <scope>NUCLEOTIDE SEQUENCE</scope>
    <source>
        <tissue evidence="1">Whole organism</tissue>
    </source>
</reference>
<proteinExistence type="predicted"/>
<organism evidence="1">
    <name type="scientific">Lepeophtheirus salmonis</name>
    <name type="common">Salmon louse</name>
    <name type="synonym">Caligus salmonis</name>
    <dbReference type="NCBI Taxonomy" id="72036"/>
    <lineage>
        <taxon>Eukaryota</taxon>
        <taxon>Metazoa</taxon>
        <taxon>Ecdysozoa</taxon>
        <taxon>Arthropoda</taxon>
        <taxon>Crustacea</taxon>
        <taxon>Multicrustacea</taxon>
        <taxon>Hexanauplia</taxon>
        <taxon>Copepoda</taxon>
        <taxon>Siphonostomatoida</taxon>
        <taxon>Caligidae</taxon>
        <taxon>Lepeophtheirus</taxon>
    </lineage>
</organism>
<dbReference type="AlphaFoldDB" id="A0A0K2TQM4"/>
<sequence>LPIVAASTLSIKVQFELRLRIINQCGSLGYRSGAFCTCEQPSRGSLLLTKPISPLNGRE</sequence>
<protein>
    <submittedName>
        <fullName evidence="1">Uncharacterized protein</fullName>
    </submittedName>
</protein>
<evidence type="ECO:0000313" key="1">
    <source>
        <dbReference type="EMBL" id="CDW27691.1"/>
    </source>
</evidence>
<feature type="non-terminal residue" evidence="1">
    <location>
        <position position="1"/>
    </location>
</feature>